<reference evidence="2" key="1">
    <citation type="submission" date="2018-03" db="EMBL/GenBank/DDBJ databases">
        <authorList>
            <person name="Sun L."/>
            <person name="Liu H."/>
            <person name="Chen W."/>
            <person name="Huang K."/>
            <person name="Liu W."/>
            <person name="Gao X."/>
        </authorList>
    </citation>
    <scope>NUCLEOTIDE SEQUENCE [LARGE SCALE GENOMIC DNA]</scope>
    <source>
        <strain evidence="2">SH9</strain>
    </source>
</reference>
<protein>
    <submittedName>
        <fullName evidence="1">Sarcosine oxidase subunit gamma</fullName>
    </submittedName>
</protein>
<dbReference type="SUPFAM" id="SSF103025">
    <property type="entry name" value="Folate-binding domain"/>
    <property type="match status" value="1"/>
</dbReference>
<dbReference type="EMBL" id="PVZS01000016">
    <property type="protein sequence ID" value="PSC04162.1"/>
    <property type="molecule type" value="Genomic_DNA"/>
</dbReference>
<accession>A0A2T1HRB3</accession>
<dbReference type="Gene3D" id="3.30.1360.120">
    <property type="entry name" value="Probable tRNA modification gtpase trme, domain 1"/>
    <property type="match status" value="1"/>
</dbReference>
<dbReference type="Proteomes" id="UP000239772">
    <property type="component" value="Unassembled WGS sequence"/>
</dbReference>
<name>A0A2T1HRB3_9HYPH</name>
<proteinExistence type="predicted"/>
<dbReference type="Pfam" id="PF04268">
    <property type="entry name" value="SoxG"/>
    <property type="match status" value="1"/>
</dbReference>
<sequence length="175" mass="18526">MRDSALMRRPAVASEPVRCGDLLLEAPGGSILQLLGKAGATPPSDMSLPEVAGASPGLRNAGPGQWFVVTDRELTGPEIDALAARLAPSLHVVDQSSGRFRIRVSGAPSRRMLAKGVALDLHPERFPVGTATSTLVGQIGTNLARTGQDSFELLVLRGFAQSLWDDLLLMSREFG</sequence>
<organism evidence="1 2">
    <name type="scientific">Alsobacter soli</name>
    <dbReference type="NCBI Taxonomy" id="2109933"/>
    <lineage>
        <taxon>Bacteria</taxon>
        <taxon>Pseudomonadati</taxon>
        <taxon>Pseudomonadota</taxon>
        <taxon>Alphaproteobacteria</taxon>
        <taxon>Hyphomicrobiales</taxon>
        <taxon>Alsobacteraceae</taxon>
        <taxon>Alsobacter</taxon>
    </lineage>
</organism>
<comment type="caution">
    <text evidence="1">The sequence shown here is derived from an EMBL/GenBank/DDBJ whole genome shotgun (WGS) entry which is preliminary data.</text>
</comment>
<dbReference type="RefSeq" id="WP_106337879.1">
    <property type="nucleotide sequence ID" value="NZ_PVZS01000016.1"/>
</dbReference>
<keyword evidence="2" id="KW-1185">Reference proteome</keyword>
<dbReference type="InterPro" id="IPR007375">
    <property type="entry name" value="SoxG"/>
</dbReference>
<evidence type="ECO:0000313" key="2">
    <source>
        <dbReference type="Proteomes" id="UP000239772"/>
    </source>
</evidence>
<gene>
    <name evidence="1" type="ORF">SLNSH_15330</name>
</gene>
<dbReference type="AlphaFoldDB" id="A0A2T1HRB3"/>
<dbReference type="InterPro" id="IPR027266">
    <property type="entry name" value="TrmE/GcvT-like"/>
</dbReference>
<evidence type="ECO:0000313" key="1">
    <source>
        <dbReference type="EMBL" id="PSC04162.1"/>
    </source>
</evidence>
<dbReference type="OrthoDB" id="8098081at2"/>